<keyword evidence="2" id="KW-1185">Reference proteome</keyword>
<sequence length="92" mass="11373">MSQISKRQEALRKAEEMFALALIDSDSDLEDMAMFKYAMINESRYFERPRRKKRDDYFFTVKFDSYTETEFRQRYRTTRTLREQSFRADYCD</sequence>
<protein>
    <submittedName>
        <fullName evidence="1">Uncharacterized protein</fullName>
    </submittedName>
</protein>
<evidence type="ECO:0000313" key="1">
    <source>
        <dbReference type="EMBL" id="KAF9577120.1"/>
    </source>
</evidence>
<dbReference type="Proteomes" id="UP000780801">
    <property type="component" value="Unassembled WGS sequence"/>
</dbReference>
<accession>A0A9P6KA00</accession>
<evidence type="ECO:0000313" key="2">
    <source>
        <dbReference type="Proteomes" id="UP000780801"/>
    </source>
</evidence>
<reference evidence="1" key="1">
    <citation type="journal article" date="2020" name="Fungal Divers.">
        <title>Resolving the Mortierellaceae phylogeny through synthesis of multi-gene phylogenetics and phylogenomics.</title>
        <authorList>
            <person name="Vandepol N."/>
            <person name="Liber J."/>
            <person name="Desiro A."/>
            <person name="Na H."/>
            <person name="Kennedy M."/>
            <person name="Barry K."/>
            <person name="Grigoriev I.V."/>
            <person name="Miller A.N."/>
            <person name="O'Donnell K."/>
            <person name="Stajich J.E."/>
            <person name="Bonito G."/>
        </authorList>
    </citation>
    <scope>NUCLEOTIDE SEQUENCE</scope>
    <source>
        <strain evidence="1">KOD1015</strain>
    </source>
</reference>
<comment type="caution">
    <text evidence="1">The sequence shown here is derived from an EMBL/GenBank/DDBJ whole genome shotgun (WGS) entry which is preliminary data.</text>
</comment>
<dbReference type="EMBL" id="JAABOA010005273">
    <property type="protein sequence ID" value="KAF9577120.1"/>
    <property type="molecule type" value="Genomic_DNA"/>
</dbReference>
<proteinExistence type="predicted"/>
<gene>
    <name evidence="1" type="ORF">BGW38_007874</name>
</gene>
<name>A0A9P6KA00_9FUNG</name>
<dbReference type="OrthoDB" id="2445244at2759"/>
<organism evidence="1 2">
    <name type="scientific">Lunasporangiospora selenospora</name>
    <dbReference type="NCBI Taxonomy" id="979761"/>
    <lineage>
        <taxon>Eukaryota</taxon>
        <taxon>Fungi</taxon>
        <taxon>Fungi incertae sedis</taxon>
        <taxon>Mucoromycota</taxon>
        <taxon>Mortierellomycotina</taxon>
        <taxon>Mortierellomycetes</taxon>
        <taxon>Mortierellales</taxon>
        <taxon>Mortierellaceae</taxon>
        <taxon>Lunasporangiospora</taxon>
    </lineage>
</organism>
<dbReference type="AlphaFoldDB" id="A0A9P6KA00"/>